<evidence type="ECO:0000256" key="3">
    <source>
        <dbReference type="ARBA" id="ARBA00022723"/>
    </source>
</evidence>
<dbReference type="EC" id="4.2.3.-" evidence="6"/>
<dbReference type="GO" id="GO:0008299">
    <property type="term" value="P:isoprenoid biosynthetic process"/>
    <property type="evidence" value="ECO:0007669"/>
    <property type="project" value="UniProtKB-ARBA"/>
</dbReference>
<gene>
    <name evidence="7" type="ORF">BDQ12DRAFT_750790</name>
</gene>
<evidence type="ECO:0000313" key="7">
    <source>
        <dbReference type="EMBL" id="TFK37363.1"/>
    </source>
</evidence>
<evidence type="ECO:0000256" key="1">
    <source>
        <dbReference type="ARBA" id="ARBA00001946"/>
    </source>
</evidence>
<evidence type="ECO:0000256" key="4">
    <source>
        <dbReference type="ARBA" id="ARBA00022842"/>
    </source>
</evidence>
<dbReference type="Proteomes" id="UP000308652">
    <property type="component" value="Unassembled WGS sequence"/>
</dbReference>
<dbReference type="PANTHER" id="PTHR35201:SF4">
    <property type="entry name" value="BETA-PINACENE SYNTHASE-RELATED"/>
    <property type="match status" value="1"/>
</dbReference>
<dbReference type="InterPro" id="IPR008949">
    <property type="entry name" value="Isoprenoid_synthase_dom_sf"/>
</dbReference>
<accession>A0A5C3LY69</accession>
<evidence type="ECO:0000256" key="2">
    <source>
        <dbReference type="ARBA" id="ARBA00006333"/>
    </source>
</evidence>
<dbReference type="SUPFAM" id="SSF48576">
    <property type="entry name" value="Terpenoid synthases"/>
    <property type="match status" value="1"/>
</dbReference>
<comment type="cofactor">
    <cofactor evidence="1 6">
        <name>Mg(2+)</name>
        <dbReference type="ChEBI" id="CHEBI:18420"/>
    </cofactor>
</comment>
<evidence type="ECO:0000313" key="8">
    <source>
        <dbReference type="Proteomes" id="UP000308652"/>
    </source>
</evidence>
<keyword evidence="5 6" id="KW-0456">Lyase</keyword>
<name>A0A5C3LY69_9AGAR</name>
<proteinExistence type="inferred from homology"/>
<reference evidence="7 8" key="1">
    <citation type="journal article" date="2019" name="Nat. Ecol. Evol.">
        <title>Megaphylogeny resolves global patterns of mushroom evolution.</title>
        <authorList>
            <person name="Varga T."/>
            <person name="Krizsan K."/>
            <person name="Foldi C."/>
            <person name="Dima B."/>
            <person name="Sanchez-Garcia M."/>
            <person name="Sanchez-Ramirez S."/>
            <person name="Szollosi G.J."/>
            <person name="Szarkandi J.G."/>
            <person name="Papp V."/>
            <person name="Albert L."/>
            <person name="Andreopoulos W."/>
            <person name="Angelini C."/>
            <person name="Antonin V."/>
            <person name="Barry K.W."/>
            <person name="Bougher N.L."/>
            <person name="Buchanan P."/>
            <person name="Buyck B."/>
            <person name="Bense V."/>
            <person name="Catcheside P."/>
            <person name="Chovatia M."/>
            <person name="Cooper J."/>
            <person name="Damon W."/>
            <person name="Desjardin D."/>
            <person name="Finy P."/>
            <person name="Geml J."/>
            <person name="Haridas S."/>
            <person name="Hughes K."/>
            <person name="Justo A."/>
            <person name="Karasinski D."/>
            <person name="Kautmanova I."/>
            <person name="Kiss B."/>
            <person name="Kocsube S."/>
            <person name="Kotiranta H."/>
            <person name="LaButti K.M."/>
            <person name="Lechner B.E."/>
            <person name="Liimatainen K."/>
            <person name="Lipzen A."/>
            <person name="Lukacs Z."/>
            <person name="Mihaltcheva S."/>
            <person name="Morgado L.N."/>
            <person name="Niskanen T."/>
            <person name="Noordeloos M.E."/>
            <person name="Ohm R.A."/>
            <person name="Ortiz-Santana B."/>
            <person name="Ovrebo C."/>
            <person name="Racz N."/>
            <person name="Riley R."/>
            <person name="Savchenko A."/>
            <person name="Shiryaev A."/>
            <person name="Soop K."/>
            <person name="Spirin V."/>
            <person name="Szebenyi C."/>
            <person name="Tomsovsky M."/>
            <person name="Tulloss R.E."/>
            <person name="Uehling J."/>
            <person name="Grigoriev I.V."/>
            <person name="Vagvolgyi C."/>
            <person name="Papp T."/>
            <person name="Martin F.M."/>
            <person name="Miettinen O."/>
            <person name="Hibbett D.S."/>
            <person name="Nagy L.G."/>
        </authorList>
    </citation>
    <scope>NUCLEOTIDE SEQUENCE [LARGE SCALE GENOMIC DNA]</scope>
    <source>
        <strain evidence="7 8">CBS 166.37</strain>
    </source>
</reference>
<keyword evidence="4 6" id="KW-0460">Magnesium</keyword>
<dbReference type="Pfam" id="PF19086">
    <property type="entry name" value="Terpene_syn_C_2"/>
    <property type="match status" value="1"/>
</dbReference>
<sequence>MTGPPTVKAWSASIPYLETRFPYMEHKNTAQVLNDVAQYLCDNWPRKTSDKPGDPFILHRDNAAFITYALPGGLKGRIETTTLVGAVAFLLDDAVESQWTLAEKKQLFGRISGLVLGTTTPIPRNQYEAVIVDVFARFRATDKPGHPALGVKCCDEFIRWVNTATKQKNRVYISSQDSLEEYIECRYTDVGVWYRVFIQVVLELQLKSACFRWTYSLLCWGYDLSLPEHIQDDPDMRAVDIIGARHAMLVNDLFSYDVEVNAAKENSKSGVDNMVVNAIPVVMKEKSLKEEEAVKLISSHIHQLEDEFLEIEAKLNAKYSGDDQKTCGRYITALKHLFGGNLEWSRHCVRYHPAAE</sequence>
<protein>
    <recommendedName>
        <fullName evidence="6">Terpene synthase</fullName>
        <ecNumber evidence="6">4.2.3.-</ecNumber>
    </recommendedName>
</protein>
<dbReference type="InterPro" id="IPR034686">
    <property type="entry name" value="Terpene_cyclase-like_2"/>
</dbReference>
<dbReference type="OrthoDB" id="3349471at2759"/>
<evidence type="ECO:0000256" key="6">
    <source>
        <dbReference type="RuleBase" id="RU366034"/>
    </source>
</evidence>
<dbReference type="EMBL" id="ML213608">
    <property type="protein sequence ID" value="TFK37363.1"/>
    <property type="molecule type" value="Genomic_DNA"/>
</dbReference>
<keyword evidence="3 6" id="KW-0479">Metal-binding</keyword>
<evidence type="ECO:0000256" key="5">
    <source>
        <dbReference type="ARBA" id="ARBA00023239"/>
    </source>
</evidence>
<dbReference type="GO" id="GO:0046872">
    <property type="term" value="F:metal ion binding"/>
    <property type="evidence" value="ECO:0007669"/>
    <property type="project" value="UniProtKB-KW"/>
</dbReference>
<organism evidence="7 8">
    <name type="scientific">Crucibulum laeve</name>
    <dbReference type="NCBI Taxonomy" id="68775"/>
    <lineage>
        <taxon>Eukaryota</taxon>
        <taxon>Fungi</taxon>
        <taxon>Dikarya</taxon>
        <taxon>Basidiomycota</taxon>
        <taxon>Agaricomycotina</taxon>
        <taxon>Agaricomycetes</taxon>
        <taxon>Agaricomycetidae</taxon>
        <taxon>Agaricales</taxon>
        <taxon>Agaricineae</taxon>
        <taxon>Nidulariaceae</taxon>
        <taxon>Crucibulum</taxon>
    </lineage>
</organism>
<dbReference type="Gene3D" id="1.10.600.10">
    <property type="entry name" value="Farnesyl Diphosphate Synthase"/>
    <property type="match status" value="1"/>
</dbReference>
<dbReference type="PANTHER" id="PTHR35201">
    <property type="entry name" value="TERPENE SYNTHASE"/>
    <property type="match status" value="1"/>
</dbReference>
<comment type="similarity">
    <text evidence="2 6">Belongs to the terpene synthase family.</text>
</comment>
<dbReference type="AlphaFoldDB" id="A0A5C3LY69"/>
<dbReference type="GO" id="GO:0010333">
    <property type="term" value="F:terpene synthase activity"/>
    <property type="evidence" value="ECO:0007669"/>
    <property type="project" value="InterPro"/>
</dbReference>
<keyword evidence="8" id="KW-1185">Reference proteome</keyword>